<proteinExistence type="inferred from homology"/>
<evidence type="ECO:0000256" key="2">
    <source>
        <dbReference type="ARBA" id="ARBA00010992"/>
    </source>
</evidence>
<dbReference type="OrthoDB" id="5296287at2759"/>
<dbReference type="PROSITE" id="PS50850">
    <property type="entry name" value="MFS"/>
    <property type="match status" value="1"/>
</dbReference>
<dbReference type="PROSITE" id="PS00217">
    <property type="entry name" value="SUGAR_TRANSPORT_2"/>
    <property type="match status" value="1"/>
</dbReference>
<feature type="transmembrane region" description="Helical" evidence="8">
    <location>
        <begin position="160"/>
        <end position="179"/>
    </location>
</feature>
<keyword evidence="4 8" id="KW-0812">Transmembrane</keyword>
<name>A0A3D8Q788_9HELO</name>
<keyword evidence="11" id="KW-1185">Reference proteome</keyword>
<keyword evidence="3 7" id="KW-0813">Transport</keyword>
<dbReference type="PANTHER" id="PTHR48022">
    <property type="entry name" value="PLASTIDIC GLUCOSE TRANSPORTER 4"/>
    <property type="match status" value="1"/>
</dbReference>
<comment type="caution">
    <text evidence="10">The sequence shown here is derived from an EMBL/GenBank/DDBJ whole genome shotgun (WGS) entry which is preliminary data.</text>
</comment>
<reference evidence="10 11" key="1">
    <citation type="journal article" date="2018" name="IMA Fungus">
        <title>IMA Genome-F 9: Draft genome sequence of Annulohypoxylon stygium, Aspergillus mulundensis, Berkeleyomyces basicola (syn. Thielaviopsis basicola), Ceratocystis smalleyi, two Cercospora beticola strains, Coleophoma cylindrospora, Fusarium fracticaudum, Phialophora cf. hyalina, and Morchella septimelata.</title>
        <authorList>
            <person name="Wingfield B.D."/>
            <person name="Bills G.F."/>
            <person name="Dong Y."/>
            <person name="Huang W."/>
            <person name="Nel W.J."/>
            <person name="Swalarsk-Parry B.S."/>
            <person name="Vaghefi N."/>
            <person name="Wilken P.M."/>
            <person name="An Z."/>
            <person name="de Beer Z.W."/>
            <person name="De Vos L."/>
            <person name="Chen L."/>
            <person name="Duong T.A."/>
            <person name="Gao Y."/>
            <person name="Hammerbacher A."/>
            <person name="Kikkert J.R."/>
            <person name="Li Y."/>
            <person name="Li H."/>
            <person name="Li K."/>
            <person name="Li Q."/>
            <person name="Liu X."/>
            <person name="Ma X."/>
            <person name="Naidoo K."/>
            <person name="Pethybridge S.J."/>
            <person name="Sun J."/>
            <person name="Steenkamp E.T."/>
            <person name="van der Nest M.A."/>
            <person name="van Wyk S."/>
            <person name="Wingfield M.J."/>
            <person name="Xiong C."/>
            <person name="Yue Q."/>
            <person name="Zhang X."/>
        </authorList>
    </citation>
    <scope>NUCLEOTIDE SEQUENCE [LARGE SCALE GENOMIC DNA]</scope>
    <source>
        <strain evidence="10 11">BP5796</strain>
    </source>
</reference>
<comment type="subcellular location">
    <subcellularLocation>
        <location evidence="1">Membrane</location>
        <topology evidence="1">Multi-pass membrane protein</topology>
    </subcellularLocation>
</comment>
<evidence type="ECO:0000256" key="3">
    <source>
        <dbReference type="ARBA" id="ARBA00022448"/>
    </source>
</evidence>
<dbReference type="InterPro" id="IPR005829">
    <property type="entry name" value="Sugar_transporter_CS"/>
</dbReference>
<feature type="transmembrane region" description="Helical" evidence="8">
    <location>
        <begin position="25"/>
        <end position="41"/>
    </location>
</feature>
<feature type="transmembrane region" description="Helical" evidence="8">
    <location>
        <begin position="199"/>
        <end position="218"/>
    </location>
</feature>
<keyword evidence="6 8" id="KW-0472">Membrane</keyword>
<protein>
    <submittedName>
        <fullName evidence="10">Putative h(+) hexose cotransporter 1</fullName>
    </submittedName>
</protein>
<dbReference type="Pfam" id="PF00083">
    <property type="entry name" value="Sugar_tr"/>
    <property type="match status" value="1"/>
</dbReference>
<dbReference type="AlphaFoldDB" id="A0A3D8Q788"/>
<dbReference type="GO" id="GO:0016020">
    <property type="term" value="C:membrane"/>
    <property type="evidence" value="ECO:0007669"/>
    <property type="project" value="UniProtKB-SubCell"/>
</dbReference>
<feature type="transmembrane region" description="Helical" evidence="8">
    <location>
        <begin position="74"/>
        <end position="92"/>
    </location>
</feature>
<dbReference type="NCBIfam" id="TIGR00879">
    <property type="entry name" value="SP"/>
    <property type="match status" value="1"/>
</dbReference>
<feature type="domain" description="Major facilitator superfamily (MFS) profile" evidence="9">
    <location>
        <begin position="28"/>
        <end position="460"/>
    </location>
</feature>
<dbReference type="SUPFAM" id="SSF103473">
    <property type="entry name" value="MFS general substrate transporter"/>
    <property type="match status" value="1"/>
</dbReference>
<feature type="transmembrane region" description="Helical" evidence="8">
    <location>
        <begin position="127"/>
        <end position="148"/>
    </location>
</feature>
<organism evidence="10 11">
    <name type="scientific">Coleophoma crateriformis</name>
    <dbReference type="NCBI Taxonomy" id="565419"/>
    <lineage>
        <taxon>Eukaryota</taxon>
        <taxon>Fungi</taxon>
        <taxon>Dikarya</taxon>
        <taxon>Ascomycota</taxon>
        <taxon>Pezizomycotina</taxon>
        <taxon>Leotiomycetes</taxon>
        <taxon>Helotiales</taxon>
        <taxon>Dermateaceae</taxon>
        <taxon>Coleophoma</taxon>
    </lineage>
</organism>
<dbReference type="InterPro" id="IPR005828">
    <property type="entry name" value="MFS_sugar_transport-like"/>
</dbReference>
<dbReference type="PANTHER" id="PTHR48022:SF8">
    <property type="entry name" value="MAJOR FACILITATOR SUPERFAMILY (MFS) PROFILE DOMAIN-CONTAINING PROTEIN-RELATED"/>
    <property type="match status" value="1"/>
</dbReference>
<dbReference type="InterPro" id="IPR050360">
    <property type="entry name" value="MFS_Sugar_Transporters"/>
</dbReference>
<evidence type="ECO:0000256" key="5">
    <source>
        <dbReference type="ARBA" id="ARBA00022989"/>
    </source>
</evidence>
<evidence type="ECO:0000313" key="11">
    <source>
        <dbReference type="Proteomes" id="UP000256328"/>
    </source>
</evidence>
<evidence type="ECO:0000256" key="4">
    <source>
        <dbReference type="ARBA" id="ARBA00022692"/>
    </source>
</evidence>
<comment type="similarity">
    <text evidence="2 7">Belongs to the major facilitator superfamily. Sugar transporter (TC 2.A.1.1) family.</text>
</comment>
<evidence type="ECO:0000256" key="1">
    <source>
        <dbReference type="ARBA" id="ARBA00004141"/>
    </source>
</evidence>
<accession>A0A3D8Q788</accession>
<feature type="transmembrane region" description="Helical" evidence="8">
    <location>
        <begin position="357"/>
        <end position="381"/>
    </location>
</feature>
<dbReference type="GO" id="GO:0005351">
    <property type="term" value="F:carbohydrate:proton symporter activity"/>
    <property type="evidence" value="ECO:0007669"/>
    <property type="project" value="TreeGrafter"/>
</dbReference>
<feature type="transmembrane region" description="Helical" evidence="8">
    <location>
        <begin position="104"/>
        <end position="121"/>
    </location>
</feature>
<evidence type="ECO:0000259" key="9">
    <source>
        <dbReference type="PROSITE" id="PS50850"/>
    </source>
</evidence>
<gene>
    <name evidence="10" type="ORF">BP5796_12470</name>
</gene>
<dbReference type="InterPro" id="IPR020846">
    <property type="entry name" value="MFS_dom"/>
</dbReference>
<evidence type="ECO:0000313" key="10">
    <source>
        <dbReference type="EMBL" id="RDW57669.1"/>
    </source>
</evidence>
<evidence type="ECO:0000256" key="6">
    <source>
        <dbReference type="ARBA" id="ARBA00023136"/>
    </source>
</evidence>
<evidence type="ECO:0000256" key="8">
    <source>
        <dbReference type="SAM" id="Phobius"/>
    </source>
</evidence>
<dbReference type="PRINTS" id="PR00171">
    <property type="entry name" value="SUGRTRNSPORT"/>
</dbReference>
<evidence type="ECO:0000256" key="7">
    <source>
        <dbReference type="RuleBase" id="RU003346"/>
    </source>
</evidence>
<dbReference type="PROSITE" id="PS00216">
    <property type="entry name" value="SUGAR_TRANSPORT_1"/>
    <property type="match status" value="2"/>
</dbReference>
<sequence>MAGGVSIWVAPEAKTDPKEIFNRRLLFLVLAVSWAGCFYGLDTGNIGGILTLESFQHAFGLDTLSQDALDSRKGNIAAMLAAGGSLGALLAAPASDFLGRRYSVLLFGIIFLIGAVLQMIANLGVLYAGRFIGGIGVGATSMLTPQFLAENSPRSVRGSLTAMYNLFILFSLSLAFWINYAVSKWSGPNLKFDNGQWRVALGIQLIPGTFMVVSILFVPETPRFLIAHGKSDKGLENLCKLRQLPADHPYVEVEFNETLAQVNHEQEARQGHSYLVVLKDIFTVKSNFRRFFLAVMLFLFHKFTGTDSLNYYAPEIFQLIGVAATDSLLTTGIYGVVKFVTTIFYVAVLVDRVGRRLPLIVGGIMQATSMLYLALIYIYAFGWSFGWSVAPYVAAAEIFPARIRSVSMAFCFFINWIVDYAITRATPSMITHMGWGVFLLYAVLTYIGAAFTWCCMPEFKGRSIESMDDLFKHSIWGMWRHAYPTEDEKVLREVADHMGHKEEDFGVVEQVEDATCGVEEPARHVKPS</sequence>
<feature type="transmembrane region" description="Helical" evidence="8">
    <location>
        <begin position="434"/>
        <end position="453"/>
    </location>
</feature>
<keyword evidence="5 8" id="KW-1133">Transmembrane helix</keyword>
<dbReference type="InterPro" id="IPR003663">
    <property type="entry name" value="Sugar/inositol_transpt"/>
</dbReference>
<dbReference type="Proteomes" id="UP000256328">
    <property type="component" value="Unassembled WGS sequence"/>
</dbReference>
<dbReference type="InterPro" id="IPR036259">
    <property type="entry name" value="MFS_trans_sf"/>
</dbReference>
<dbReference type="EMBL" id="PDLN01000022">
    <property type="protein sequence ID" value="RDW57669.1"/>
    <property type="molecule type" value="Genomic_DNA"/>
</dbReference>
<dbReference type="Gene3D" id="1.20.1250.20">
    <property type="entry name" value="MFS general substrate transporter like domains"/>
    <property type="match status" value="1"/>
</dbReference>
<feature type="transmembrane region" description="Helical" evidence="8">
    <location>
        <begin position="401"/>
        <end position="422"/>
    </location>
</feature>
<feature type="transmembrane region" description="Helical" evidence="8">
    <location>
        <begin position="291"/>
        <end position="312"/>
    </location>
</feature>
<feature type="transmembrane region" description="Helical" evidence="8">
    <location>
        <begin position="332"/>
        <end position="350"/>
    </location>
</feature>